<protein>
    <submittedName>
        <fullName evidence="2">Glycosyltransferase</fullName>
    </submittedName>
</protein>
<accession>A0A323THR6</accession>
<keyword evidence="3" id="KW-1185">Reference proteome</keyword>
<dbReference type="Gene3D" id="3.90.550.10">
    <property type="entry name" value="Spore Coat Polysaccharide Biosynthesis Protein SpsA, Chain A"/>
    <property type="match status" value="1"/>
</dbReference>
<organism evidence="2 3">
    <name type="scientific">Salipaludibacillus keqinensis</name>
    <dbReference type="NCBI Taxonomy" id="2045207"/>
    <lineage>
        <taxon>Bacteria</taxon>
        <taxon>Bacillati</taxon>
        <taxon>Bacillota</taxon>
        <taxon>Bacilli</taxon>
        <taxon>Bacillales</taxon>
        <taxon>Bacillaceae</taxon>
    </lineage>
</organism>
<feature type="domain" description="Glycosyltransferase 2-like" evidence="1">
    <location>
        <begin position="4"/>
        <end position="124"/>
    </location>
</feature>
<dbReference type="AlphaFoldDB" id="A0A323THR6"/>
<name>A0A323THR6_9BACI</name>
<evidence type="ECO:0000313" key="2">
    <source>
        <dbReference type="EMBL" id="PYZ93484.1"/>
    </source>
</evidence>
<dbReference type="GO" id="GO:0016740">
    <property type="term" value="F:transferase activity"/>
    <property type="evidence" value="ECO:0007669"/>
    <property type="project" value="UniProtKB-KW"/>
</dbReference>
<evidence type="ECO:0000259" key="1">
    <source>
        <dbReference type="Pfam" id="PF00535"/>
    </source>
</evidence>
<comment type="caution">
    <text evidence="2">The sequence shown here is derived from an EMBL/GenBank/DDBJ whole genome shotgun (WGS) entry which is preliminary data.</text>
</comment>
<reference evidence="2 3" key="1">
    <citation type="submission" date="2017-10" db="EMBL/GenBank/DDBJ databases">
        <title>Bacillus sp. nov., a halophilic bacterium isolated from a Keqin Lake.</title>
        <authorList>
            <person name="Wang H."/>
        </authorList>
    </citation>
    <scope>NUCLEOTIDE SEQUENCE [LARGE SCALE GENOMIC DNA]</scope>
    <source>
        <strain evidence="2 3">KQ-12</strain>
    </source>
</reference>
<dbReference type="RefSeq" id="WP_110609516.1">
    <property type="nucleotide sequence ID" value="NZ_PDOD01000002.1"/>
</dbReference>
<dbReference type="Pfam" id="PF00535">
    <property type="entry name" value="Glycos_transf_2"/>
    <property type="match status" value="1"/>
</dbReference>
<dbReference type="InterPro" id="IPR029044">
    <property type="entry name" value="Nucleotide-diphossugar_trans"/>
</dbReference>
<dbReference type="InterPro" id="IPR001173">
    <property type="entry name" value="Glyco_trans_2-like"/>
</dbReference>
<dbReference type="EMBL" id="PDOD01000002">
    <property type="protein sequence ID" value="PYZ93484.1"/>
    <property type="molecule type" value="Genomic_DNA"/>
</dbReference>
<proteinExistence type="predicted"/>
<dbReference type="SUPFAM" id="SSF53448">
    <property type="entry name" value="Nucleotide-diphospho-sugar transferases"/>
    <property type="match status" value="1"/>
</dbReference>
<dbReference type="OrthoDB" id="6713581at2"/>
<evidence type="ECO:0000313" key="3">
    <source>
        <dbReference type="Proteomes" id="UP000248214"/>
    </source>
</evidence>
<gene>
    <name evidence="2" type="ORF">CR194_09950</name>
</gene>
<keyword evidence="2" id="KW-0808">Transferase</keyword>
<sequence length="227" mass="26681">MVSIITCSIRQHLIANVLQNYERQQYKDKELIVILNKDDMNIDEWKDKAQQIKYVSVYQLQETYSLGECLNFGIRKAKHKYISKFDDDDYYSPYYLTQTMKAFHQTKAAIVGKATIYVYVKQEKALCIFNRNKEDRYVQYVAGGTITCVKEVGSKVGFGHQREGSDIAFQKQCRRLGYRIYSTDKANYTLIRSNPNEHTWKIENEKFLQSNLVKYTEDFSSFITSLK</sequence>
<dbReference type="Proteomes" id="UP000248214">
    <property type="component" value="Unassembled WGS sequence"/>
</dbReference>